<feature type="compositionally biased region" description="Low complexity" evidence="1">
    <location>
        <begin position="288"/>
        <end position="311"/>
    </location>
</feature>
<accession>A0ABS5UMG2</accession>
<evidence type="ECO:0000256" key="1">
    <source>
        <dbReference type="SAM" id="MobiDB-lite"/>
    </source>
</evidence>
<name>A0ABS5UMG2_9BIFI</name>
<sequence length="363" mass="38980">MPENSPRGARLDHVSDAGDLVFEAGGERFVVTVDDALERAVLAAKQIRMESRRLRQPRANDALPISKIQQLIRAGADPAQVAERYGLDQALVRRFSASVQMEKQYAIEQFKRVPAPKESRVRTVEDLIYMTMSLARVDRNTLVWQATRRGHEPWHICATFLASGRKVRAEWTWDMHDNTVVCLNPAAKKLLGEQNLGLGDTDGRRGDLTPIIEEGMAPSGGQTSGDMDFPSAKTDAEGEQDVRNVDFSGVAPAAPAVSAAPIAPAEGPASGTDSGVPNETPSSTMGDIPAIRPAETTAPAAAPADGASGDLPPVPDPTDEDRANAARNSANPAAPNADGDQTVRKHRTRRSAIPSWDQILFGE</sequence>
<gene>
    <name evidence="3" type="ORF">JS528_01750</name>
</gene>
<feature type="region of interest" description="Disordered" evidence="1">
    <location>
        <begin position="198"/>
        <end position="239"/>
    </location>
</feature>
<comment type="caution">
    <text evidence="3">The sequence shown here is derived from an EMBL/GenBank/DDBJ whole genome shotgun (WGS) entry which is preliminary data.</text>
</comment>
<dbReference type="Pfam" id="PF11268">
    <property type="entry name" value="DUF3071"/>
    <property type="match status" value="1"/>
</dbReference>
<dbReference type="InterPro" id="IPR021421">
    <property type="entry name" value="DUF3071"/>
</dbReference>
<dbReference type="NCBIfam" id="NF040712">
    <property type="entry name" value="SepH"/>
    <property type="match status" value="1"/>
</dbReference>
<feature type="compositionally biased region" description="Low complexity" evidence="1">
    <location>
        <begin position="325"/>
        <end position="337"/>
    </location>
</feature>
<feature type="compositionally biased region" description="Polar residues" evidence="1">
    <location>
        <begin position="271"/>
        <end position="285"/>
    </location>
</feature>
<evidence type="ECO:0000313" key="4">
    <source>
        <dbReference type="Proteomes" id="UP000773064"/>
    </source>
</evidence>
<feature type="domain" description="DUF3071" evidence="2">
    <location>
        <begin position="10"/>
        <end position="173"/>
    </location>
</feature>
<keyword evidence="4" id="KW-1185">Reference proteome</keyword>
<dbReference type="RefSeq" id="WP_214357368.1">
    <property type="nucleotide sequence ID" value="NZ_JAFEJS010000001.1"/>
</dbReference>
<organism evidence="3 4">
    <name type="scientific">Bifidobacterium santillanense</name>
    <dbReference type="NCBI Taxonomy" id="2809028"/>
    <lineage>
        <taxon>Bacteria</taxon>
        <taxon>Bacillati</taxon>
        <taxon>Actinomycetota</taxon>
        <taxon>Actinomycetes</taxon>
        <taxon>Bifidobacteriales</taxon>
        <taxon>Bifidobacteriaceae</taxon>
        <taxon>Bifidobacterium</taxon>
    </lineage>
</organism>
<protein>
    <submittedName>
        <fullName evidence="3">DUF3071 domain-containing protein</fullName>
    </submittedName>
</protein>
<dbReference type="InterPro" id="IPR047682">
    <property type="entry name" value="SepH-like"/>
</dbReference>
<proteinExistence type="predicted"/>
<evidence type="ECO:0000313" key="3">
    <source>
        <dbReference type="EMBL" id="MBT1172102.1"/>
    </source>
</evidence>
<evidence type="ECO:0000259" key="2">
    <source>
        <dbReference type="Pfam" id="PF11268"/>
    </source>
</evidence>
<dbReference type="Proteomes" id="UP000773064">
    <property type="component" value="Unassembled WGS sequence"/>
</dbReference>
<dbReference type="EMBL" id="JAFEJS010000001">
    <property type="protein sequence ID" value="MBT1172102.1"/>
    <property type="molecule type" value="Genomic_DNA"/>
</dbReference>
<reference evidence="3 4" key="1">
    <citation type="journal article" date="2021" name="Environ. Microbiol.">
        <title>Genetic insights into the dark matter of the mammalian gut microbiota through targeted genome reconstruction.</title>
        <authorList>
            <person name="Lugli G.A."/>
            <person name="Alessandri G."/>
            <person name="Milani C."/>
            <person name="Viappiani A."/>
            <person name="Fontana F."/>
            <person name="Tarracchini C."/>
            <person name="Mancabelli L."/>
            <person name="Argentini C."/>
            <person name="Ruiz L."/>
            <person name="Margolles A."/>
            <person name="van Sinderen D."/>
            <person name="Turroni F."/>
            <person name="Ventura M."/>
        </authorList>
    </citation>
    <scope>NUCLEOTIDE SEQUENCE [LARGE SCALE GENOMIC DNA]</scope>
    <source>
        <strain evidence="3 4">MA2</strain>
    </source>
</reference>
<feature type="region of interest" description="Disordered" evidence="1">
    <location>
        <begin position="262"/>
        <end position="363"/>
    </location>
</feature>